<sequence length="351" mass="40434">MSHRRYNPLLDEWVLVAANRVNRPWQGAKETKAVAGPSSTAEETLNPLAPGGTRPNGVVTPQYTETYVFQNDFPSLTDTRSSVEESAEETDKDGLFKMQKASGTCRVICYHPDGNLTMALMTCDQIEKVIDVWIKQLTDLKDKYEWIQMFENKGAIMGCSNPHPHGQLWATNYLPNEPLKKYINQKKYADQTRSVLLMDYAKQEVLKKERIVCESEHWVVLVPFWAFWPFETMILPIKRHIKSLLDINSEEKKDLASIMKQILVKYDNVFKCSFPYSMGWYNAPTGKYLNEDTDFWTLHAVFYPPLLRSATVKKFVAGYELLCEPQRDITPEMSEFEELLDFTVALAVFGK</sequence>
<evidence type="ECO:0000256" key="4">
    <source>
        <dbReference type="ARBA" id="ARBA00010951"/>
    </source>
</evidence>
<dbReference type="GO" id="GO:0008270">
    <property type="term" value="F:zinc ion binding"/>
    <property type="evidence" value="ECO:0007669"/>
    <property type="project" value="InterPro"/>
</dbReference>
<protein>
    <recommendedName>
        <fullName evidence="12">Galactose-1-phosphate uridylyltransferase</fullName>
        <ecNumber evidence="12">2.7.7.12</ecNumber>
    </recommendedName>
</protein>
<keyword evidence="5 12" id="KW-0808">Transferase</keyword>
<dbReference type="Gene3D" id="3.30.428.10">
    <property type="entry name" value="HIT-like"/>
    <property type="match status" value="2"/>
</dbReference>
<gene>
    <name evidence="16" type="ORF">EVEC_LOCUS1337</name>
</gene>
<evidence type="ECO:0000256" key="9">
    <source>
        <dbReference type="ARBA" id="ARBA00023144"/>
    </source>
</evidence>
<organism evidence="18">
    <name type="scientific">Enterobius vermicularis</name>
    <name type="common">Human pinworm</name>
    <dbReference type="NCBI Taxonomy" id="51028"/>
    <lineage>
        <taxon>Eukaryota</taxon>
        <taxon>Metazoa</taxon>
        <taxon>Ecdysozoa</taxon>
        <taxon>Nematoda</taxon>
        <taxon>Chromadorea</taxon>
        <taxon>Rhabditida</taxon>
        <taxon>Spirurina</taxon>
        <taxon>Oxyuridomorpha</taxon>
        <taxon>Oxyuroidea</taxon>
        <taxon>Oxyuridae</taxon>
        <taxon>Enterobius</taxon>
    </lineage>
</organism>
<evidence type="ECO:0000259" key="14">
    <source>
        <dbReference type="Pfam" id="PF01087"/>
    </source>
</evidence>
<dbReference type="PIRSF" id="PIRSF000808">
    <property type="entry name" value="GalT"/>
    <property type="match status" value="1"/>
</dbReference>
<evidence type="ECO:0000256" key="3">
    <source>
        <dbReference type="ARBA" id="ARBA00004947"/>
    </source>
</evidence>
<feature type="domain" description="Galactose-1-phosphate uridyl transferase C-terminal" evidence="15">
    <location>
        <begin position="184"/>
        <end position="334"/>
    </location>
</feature>
<comment type="cofactor">
    <cofactor evidence="2">
        <name>Zn(2+)</name>
        <dbReference type="ChEBI" id="CHEBI:29105"/>
    </cofactor>
</comment>
<dbReference type="InterPro" id="IPR036265">
    <property type="entry name" value="HIT-like_sf"/>
</dbReference>
<evidence type="ECO:0000256" key="1">
    <source>
        <dbReference type="ARBA" id="ARBA00001107"/>
    </source>
</evidence>
<dbReference type="PROSITE" id="PS00117">
    <property type="entry name" value="GAL_P_UDP_TRANSF_I"/>
    <property type="match status" value="1"/>
</dbReference>
<comment type="similarity">
    <text evidence="4 12">Belongs to the galactose-1-phosphate uridylyltransferase type 1 family.</text>
</comment>
<feature type="active site" description="Tele-UMP-histidine intermediate" evidence="11">
    <location>
        <position position="165"/>
    </location>
</feature>
<dbReference type="EMBL" id="UXUI01007199">
    <property type="protein sequence ID" value="VDD86194.1"/>
    <property type="molecule type" value="Genomic_DNA"/>
</dbReference>
<keyword evidence="7 12" id="KW-0479">Metal-binding</keyword>
<keyword evidence="10 12" id="KW-0119">Carbohydrate metabolism</keyword>
<keyword evidence="9 12" id="KW-0299">Galactose metabolism</keyword>
<dbReference type="CDD" id="cd00608">
    <property type="entry name" value="GalT"/>
    <property type="match status" value="1"/>
</dbReference>
<dbReference type="PANTHER" id="PTHR11943:SF1">
    <property type="entry name" value="GALACTOSE-1-PHOSPHATE URIDYLYLTRANSFERASE"/>
    <property type="match status" value="1"/>
</dbReference>
<keyword evidence="17" id="KW-1185">Reference proteome</keyword>
<dbReference type="InterPro" id="IPR001937">
    <property type="entry name" value="GalP_UDPtransf1"/>
</dbReference>
<dbReference type="InterPro" id="IPR019779">
    <property type="entry name" value="GalP_UDPtransf1_His-AS"/>
</dbReference>
<dbReference type="PANTHER" id="PTHR11943">
    <property type="entry name" value="GALACTOSE-1-PHOSPHATE URIDYLYLTRANSFERASE"/>
    <property type="match status" value="1"/>
</dbReference>
<evidence type="ECO:0000313" key="17">
    <source>
        <dbReference type="Proteomes" id="UP000274131"/>
    </source>
</evidence>
<dbReference type="FunFam" id="3.30.428.10:FF:000001">
    <property type="entry name" value="Galactose-1-phosphate uridylyltransferase"/>
    <property type="match status" value="1"/>
</dbReference>
<dbReference type="OrthoDB" id="418412at2759"/>
<evidence type="ECO:0000256" key="11">
    <source>
        <dbReference type="PIRSR" id="PIRSR000808-1"/>
    </source>
</evidence>
<dbReference type="UniPathway" id="UPA00214"/>
<evidence type="ECO:0000256" key="6">
    <source>
        <dbReference type="ARBA" id="ARBA00022695"/>
    </source>
</evidence>
<dbReference type="AlphaFoldDB" id="A0A0N4UVY7"/>
<evidence type="ECO:0000256" key="7">
    <source>
        <dbReference type="ARBA" id="ARBA00022723"/>
    </source>
</evidence>
<evidence type="ECO:0000313" key="16">
    <source>
        <dbReference type="EMBL" id="VDD86194.1"/>
    </source>
</evidence>
<dbReference type="GO" id="GO:0033499">
    <property type="term" value="P:galactose catabolic process via UDP-galactose, Leloir pathway"/>
    <property type="evidence" value="ECO:0007669"/>
    <property type="project" value="TreeGrafter"/>
</dbReference>
<proteinExistence type="inferred from homology"/>
<dbReference type="InterPro" id="IPR005850">
    <property type="entry name" value="GalP_Utransf_C"/>
</dbReference>
<reference evidence="16 17" key="2">
    <citation type="submission" date="2018-10" db="EMBL/GenBank/DDBJ databases">
        <authorList>
            <consortium name="Pathogen Informatics"/>
        </authorList>
    </citation>
    <scope>NUCLEOTIDE SEQUENCE [LARGE SCALE GENOMIC DNA]</scope>
</reference>
<evidence type="ECO:0000256" key="13">
    <source>
        <dbReference type="SAM" id="MobiDB-lite"/>
    </source>
</evidence>
<evidence type="ECO:0000259" key="15">
    <source>
        <dbReference type="Pfam" id="PF02744"/>
    </source>
</evidence>
<comment type="pathway">
    <text evidence="3 12">Carbohydrate metabolism; galactose metabolism.</text>
</comment>
<dbReference type="SUPFAM" id="SSF54197">
    <property type="entry name" value="HIT-like"/>
    <property type="match status" value="2"/>
</dbReference>
<evidence type="ECO:0000313" key="18">
    <source>
        <dbReference type="WBParaSite" id="EVEC_0000162901-mRNA-1"/>
    </source>
</evidence>
<dbReference type="EC" id="2.7.7.12" evidence="12"/>
<dbReference type="NCBIfam" id="TIGR00209">
    <property type="entry name" value="galT_1"/>
    <property type="match status" value="1"/>
</dbReference>
<keyword evidence="6 12" id="KW-0548">Nucleotidyltransferase</keyword>
<dbReference type="Pfam" id="PF01087">
    <property type="entry name" value="GalP_UDP_transf"/>
    <property type="match status" value="1"/>
</dbReference>
<name>A0A0N4UVY7_ENTVE</name>
<dbReference type="WBParaSite" id="EVEC_0000162901-mRNA-1">
    <property type="protein sequence ID" value="EVEC_0000162901-mRNA-1"/>
    <property type="gene ID" value="EVEC_0000162901"/>
</dbReference>
<evidence type="ECO:0000256" key="2">
    <source>
        <dbReference type="ARBA" id="ARBA00001947"/>
    </source>
</evidence>
<dbReference type="InterPro" id="IPR005849">
    <property type="entry name" value="GalP_Utransf_N"/>
</dbReference>
<keyword evidence="8" id="KW-0862">Zinc</keyword>
<evidence type="ECO:0000256" key="10">
    <source>
        <dbReference type="ARBA" id="ARBA00023277"/>
    </source>
</evidence>
<dbReference type="GO" id="GO:0008108">
    <property type="term" value="F:UDP-glucose:hexose-1-phosphate uridylyltransferase activity"/>
    <property type="evidence" value="ECO:0007669"/>
    <property type="project" value="UniProtKB-EC"/>
</dbReference>
<feature type="domain" description="Galactose-1-phosphate uridyl transferase N-terminal" evidence="14">
    <location>
        <begin position="2"/>
        <end position="175"/>
    </location>
</feature>
<reference evidence="18" key="1">
    <citation type="submission" date="2016-04" db="UniProtKB">
        <authorList>
            <consortium name="WormBaseParasite"/>
        </authorList>
    </citation>
    <scope>IDENTIFICATION</scope>
</reference>
<evidence type="ECO:0000256" key="5">
    <source>
        <dbReference type="ARBA" id="ARBA00022679"/>
    </source>
</evidence>
<dbReference type="Proteomes" id="UP000274131">
    <property type="component" value="Unassembled WGS sequence"/>
</dbReference>
<comment type="catalytic activity">
    <reaction evidence="1 12">
        <text>alpha-D-galactose 1-phosphate + UDP-alpha-D-glucose = alpha-D-glucose 1-phosphate + UDP-alpha-D-galactose</text>
        <dbReference type="Rhea" id="RHEA:13989"/>
        <dbReference type="ChEBI" id="CHEBI:58336"/>
        <dbReference type="ChEBI" id="CHEBI:58601"/>
        <dbReference type="ChEBI" id="CHEBI:58885"/>
        <dbReference type="ChEBI" id="CHEBI:66914"/>
        <dbReference type="EC" id="2.7.7.12"/>
    </reaction>
</comment>
<feature type="region of interest" description="Disordered" evidence="13">
    <location>
        <begin position="34"/>
        <end position="56"/>
    </location>
</feature>
<dbReference type="GO" id="GO:0005737">
    <property type="term" value="C:cytoplasm"/>
    <property type="evidence" value="ECO:0007669"/>
    <property type="project" value="TreeGrafter"/>
</dbReference>
<dbReference type="STRING" id="51028.A0A0N4UVY7"/>
<dbReference type="Pfam" id="PF02744">
    <property type="entry name" value="GalP_UDP_tr_C"/>
    <property type="match status" value="1"/>
</dbReference>
<evidence type="ECO:0000256" key="12">
    <source>
        <dbReference type="RuleBase" id="RU000506"/>
    </source>
</evidence>
<dbReference type="NCBIfam" id="NF008724">
    <property type="entry name" value="PRK11720.1"/>
    <property type="match status" value="1"/>
</dbReference>
<accession>A0A0N4UVY7</accession>
<evidence type="ECO:0000256" key="8">
    <source>
        <dbReference type="ARBA" id="ARBA00022833"/>
    </source>
</evidence>